<protein>
    <submittedName>
        <fullName evidence="3">Ribonuclease P</fullName>
    </submittedName>
</protein>
<dbReference type="SUPFAM" id="SSF82704">
    <property type="entry name" value="AlbA-like"/>
    <property type="match status" value="1"/>
</dbReference>
<dbReference type="Pfam" id="PF01918">
    <property type="entry name" value="Alba"/>
    <property type="match status" value="1"/>
</dbReference>
<evidence type="ECO:0000259" key="2">
    <source>
        <dbReference type="Pfam" id="PF01918"/>
    </source>
</evidence>
<gene>
    <name evidence="3" type="ORF">M9Y10_028480</name>
</gene>
<sequence>MSETVSIKEHTVMKRTIAYCEEKINEETFTQIILIGESKAVNKCISIAEILKRSHPNLKQTSILDESPERSDEPRLTITLSKH</sequence>
<name>A0ABR2KLF7_9EUKA</name>
<dbReference type="InterPro" id="IPR036882">
    <property type="entry name" value="Alba-like_dom_sf"/>
</dbReference>
<dbReference type="EMBL" id="JAPFFF010000004">
    <property type="protein sequence ID" value="KAK8891272.1"/>
    <property type="molecule type" value="Genomic_DNA"/>
</dbReference>
<feature type="region of interest" description="Disordered" evidence="1">
    <location>
        <begin position="59"/>
        <end position="83"/>
    </location>
</feature>
<keyword evidence="4" id="KW-1185">Reference proteome</keyword>
<evidence type="ECO:0000256" key="1">
    <source>
        <dbReference type="SAM" id="MobiDB-lite"/>
    </source>
</evidence>
<proteinExistence type="predicted"/>
<accession>A0ABR2KLF7</accession>
<dbReference type="InterPro" id="IPR002775">
    <property type="entry name" value="DNA/RNA-bd_Alba-like"/>
</dbReference>
<evidence type="ECO:0000313" key="3">
    <source>
        <dbReference type="EMBL" id="KAK8891272.1"/>
    </source>
</evidence>
<feature type="domain" description="DNA/RNA-binding protein Alba-like" evidence="2">
    <location>
        <begin position="4"/>
        <end position="65"/>
    </location>
</feature>
<evidence type="ECO:0000313" key="4">
    <source>
        <dbReference type="Proteomes" id="UP001470230"/>
    </source>
</evidence>
<comment type="caution">
    <text evidence="3">The sequence shown here is derived from an EMBL/GenBank/DDBJ whole genome shotgun (WGS) entry which is preliminary data.</text>
</comment>
<dbReference type="Gene3D" id="3.30.110.20">
    <property type="entry name" value="Alba-like domain"/>
    <property type="match status" value="1"/>
</dbReference>
<organism evidence="3 4">
    <name type="scientific">Tritrichomonas musculus</name>
    <dbReference type="NCBI Taxonomy" id="1915356"/>
    <lineage>
        <taxon>Eukaryota</taxon>
        <taxon>Metamonada</taxon>
        <taxon>Parabasalia</taxon>
        <taxon>Tritrichomonadida</taxon>
        <taxon>Tritrichomonadidae</taxon>
        <taxon>Tritrichomonas</taxon>
    </lineage>
</organism>
<reference evidence="3 4" key="1">
    <citation type="submission" date="2024-04" db="EMBL/GenBank/DDBJ databases">
        <title>Tritrichomonas musculus Genome.</title>
        <authorList>
            <person name="Alves-Ferreira E."/>
            <person name="Grigg M."/>
            <person name="Lorenzi H."/>
            <person name="Galac M."/>
        </authorList>
    </citation>
    <scope>NUCLEOTIDE SEQUENCE [LARGE SCALE GENOMIC DNA]</scope>
    <source>
        <strain evidence="3 4">EAF2021</strain>
    </source>
</reference>
<dbReference type="Proteomes" id="UP001470230">
    <property type="component" value="Unassembled WGS sequence"/>
</dbReference>